<dbReference type="Gene3D" id="3.40.50.2000">
    <property type="entry name" value="Glycogen Phosphorylase B"/>
    <property type="match status" value="2"/>
</dbReference>
<reference evidence="7 8" key="1">
    <citation type="submission" date="2020-07" db="EMBL/GenBank/DDBJ databases">
        <title>Sequencing the genomes of 1000 actinobacteria strains.</title>
        <authorList>
            <person name="Klenk H.-P."/>
        </authorList>
    </citation>
    <scope>NUCLEOTIDE SEQUENCE [LARGE SCALE GENOMIC DNA]</scope>
    <source>
        <strain evidence="7 8">DSM 7487</strain>
    </source>
</reference>
<evidence type="ECO:0000256" key="3">
    <source>
        <dbReference type="SAM" id="MobiDB-lite"/>
    </source>
</evidence>
<dbReference type="InterPro" id="IPR050194">
    <property type="entry name" value="Glycosyltransferase_grp1"/>
</dbReference>
<comment type="caution">
    <text evidence="7">The sequence shown here is derived from an EMBL/GenBank/DDBJ whole genome shotgun (WGS) entry which is preliminary data.</text>
</comment>
<evidence type="ECO:0000259" key="6">
    <source>
        <dbReference type="Pfam" id="PF13439"/>
    </source>
</evidence>
<feature type="region of interest" description="Disordered" evidence="3">
    <location>
        <begin position="1"/>
        <end position="20"/>
    </location>
</feature>
<feature type="compositionally biased region" description="Pro residues" evidence="3">
    <location>
        <begin position="740"/>
        <end position="749"/>
    </location>
</feature>
<dbReference type="PANTHER" id="PTHR45947:SF3">
    <property type="entry name" value="SULFOQUINOVOSYL TRANSFERASE SQD2"/>
    <property type="match status" value="1"/>
</dbReference>
<organism evidence="7 8">
    <name type="scientific">Kineococcus aurantiacus</name>
    <dbReference type="NCBI Taxonomy" id="37633"/>
    <lineage>
        <taxon>Bacteria</taxon>
        <taxon>Bacillati</taxon>
        <taxon>Actinomycetota</taxon>
        <taxon>Actinomycetes</taxon>
        <taxon>Kineosporiales</taxon>
        <taxon>Kineosporiaceae</taxon>
        <taxon>Kineococcus</taxon>
    </lineage>
</organism>
<feature type="region of interest" description="Disordered" evidence="3">
    <location>
        <begin position="728"/>
        <end position="767"/>
    </location>
</feature>
<dbReference type="GO" id="GO:0016758">
    <property type="term" value="F:hexosyltransferase activity"/>
    <property type="evidence" value="ECO:0007669"/>
    <property type="project" value="TreeGrafter"/>
</dbReference>
<dbReference type="EMBL" id="JACCBB010000001">
    <property type="protein sequence ID" value="NYD20736.1"/>
    <property type="molecule type" value="Genomic_DNA"/>
</dbReference>
<keyword evidence="8" id="KW-1185">Reference proteome</keyword>
<dbReference type="PANTHER" id="PTHR45947">
    <property type="entry name" value="SULFOQUINOVOSYL TRANSFERASE SQD2"/>
    <property type="match status" value="1"/>
</dbReference>
<dbReference type="InterPro" id="IPR029044">
    <property type="entry name" value="Nucleotide-diphossugar_trans"/>
</dbReference>
<keyword evidence="1" id="KW-0328">Glycosyltransferase</keyword>
<evidence type="ECO:0000259" key="5">
    <source>
        <dbReference type="Pfam" id="PF00535"/>
    </source>
</evidence>
<dbReference type="Pfam" id="PF13439">
    <property type="entry name" value="Glyco_transf_4"/>
    <property type="match status" value="1"/>
</dbReference>
<dbReference type="SUPFAM" id="SSF53756">
    <property type="entry name" value="UDP-Glycosyltransferase/glycogen phosphorylase"/>
    <property type="match status" value="1"/>
</dbReference>
<dbReference type="RefSeq" id="WP_179748552.1">
    <property type="nucleotide sequence ID" value="NZ_JACCBB010000001.1"/>
</dbReference>
<feature type="domain" description="Glycosyl transferase family 1" evidence="4">
    <location>
        <begin position="540"/>
        <end position="703"/>
    </location>
</feature>
<proteinExistence type="predicted"/>
<dbReference type="Pfam" id="PF00535">
    <property type="entry name" value="Glycos_transf_2"/>
    <property type="match status" value="1"/>
</dbReference>
<dbReference type="GO" id="GO:1901137">
    <property type="term" value="P:carbohydrate derivative biosynthetic process"/>
    <property type="evidence" value="ECO:0007669"/>
    <property type="project" value="UniProtKB-ARBA"/>
</dbReference>
<evidence type="ECO:0000256" key="1">
    <source>
        <dbReference type="ARBA" id="ARBA00022676"/>
    </source>
</evidence>
<feature type="domain" description="Glycosyltransferase 2-like" evidence="5">
    <location>
        <begin position="28"/>
        <end position="162"/>
    </location>
</feature>
<evidence type="ECO:0000313" key="8">
    <source>
        <dbReference type="Proteomes" id="UP000521922"/>
    </source>
</evidence>
<dbReference type="AlphaFoldDB" id="A0A7Y9ASD3"/>
<dbReference type="InterPro" id="IPR001173">
    <property type="entry name" value="Glyco_trans_2-like"/>
</dbReference>
<dbReference type="Gene3D" id="3.90.550.10">
    <property type="entry name" value="Spore Coat Polysaccharide Biosynthesis Protein SpsA, Chain A"/>
    <property type="match status" value="1"/>
</dbReference>
<protein>
    <submittedName>
        <fullName evidence="7">Glycosyltransferase involved in cell wall biosynthesis/GT2 family glycosyltransferase</fullName>
    </submittedName>
</protein>
<dbReference type="InterPro" id="IPR001296">
    <property type="entry name" value="Glyco_trans_1"/>
</dbReference>
<gene>
    <name evidence="7" type="ORF">BJ968_000276</name>
</gene>
<accession>A0A7Y9ASD3</accession>
<dbReference type="Pfam" id="PF00534">
    <property type="entry name" value="Glycos_transf_1"/>
    <property type="match status" value="1"/>
</dbReference>
<evidence type="ECO:0000259" key="4">
    <source>
        <dbReference type="Pfam" id="PF00534"/>
    </source>
</evidence>
<sequence length="767" mass="80572">MPGAVRAVPRPGGPGTPARSGLPRIATVVCTLGARPGLRDLVVDLLAQELPHRAEHQVVVVDNDPASGAVRAQLGDLPGVRVLAEPRRGLARARNRAVDDLDVDVIAFTDDDCAVAPGWLAALTAPLCGPAAHPAVGCVTGLTVALDPASRAEELFEEFGSFTRGDHRCCWTPDGSTPPPELGEPGVRPSFFPYSGVFGSGNNMAFTVDALRRIGGFPPSLGAGTAVGGGEDLFAFLRVLEVGLAVVYEPAAQVTHRHRDEMGALRAQVRSYGSGLAAMVLHHVVTRPAAAPELLRALPSGVRHLLDPGSAKNARRSDSFPRDLALAELLGVAEAPLLYARARWQARSAATPPPVRTGLRVLVPTDAMAPLGGVEVSTLEVGEELAARGHELVVFAAAGGPQAPRWGRAAARVVRTPALTVPVRAPWRAVRLVGPVLAARRARPDVIWLNRAEQLLFGALAGWASGAPVVCQLRHGPFAGPAVRALRGRATRYLAVSGAVLGDWVRAGLDPRRIDVVHNGVDVRRYPPATAAQRAAARLSLGIGADTEVVLHYGRLTADKGLHVLRAALPLLRTRRAARGGDVLLLLVGDQPPAERDGRVGDTPGVRHLPARSGEDLLAVLAAADVVALPALTPEPFGRVVVEGMAAGLPVVASRTGGIPEILTGEFARWLVTPGDPADLARALDHALDATHEDRDLGRRAREHVARRFPLSATADAVEAALTDAAVPAGRATARDRPVRPVPAQPGPQPDTASRHPHRTSQEVESR</sequence>
<dbReference type="Proteomes" id="UP000521922">
    <property type="component" value="Unassembled WGS sequence"/>
</dbReference>
<feature type="domain" description="Glycosyltransferase subfamily 4-like N-terminal" evidence="6">
    <location>
        <begin position="372"/>
        <end position="525"/>
    </location>
</feature>
<name>A0A7Y9ASD3_9ACTN</name>
<dbReference type="InterPro" id="IPR028098">
    <property type="entry name" value="Glyco_trans_4-like_N"/>
</dbReference>
<dbReference type="SUPFAM" id="SSF53448">
    <property type="entry name" value="Nucleotide-diphospho-sugar transferases"/>
    <property type="match status" value="1"/>
</dbReference>
<dbReference type="CDD" id="cd00761">
    <property type="entry name" value="Glyco_tranf_GTA_type"/>
    <property type="match status" value="1"/>
</dbReference>
<evidence type="ECO:0000313" key="7">
    <source>
        <dbReference type="EMBL" id="NYD20736.1"/>
    </source>
</evidence>
<evidence type="ECO:0000256" key="2">
    <source>
        <dbReference type="ARBA" id="ARBA00022679"/>
    </source>
</evidence>
<keyword evidence="2 7" id="KW-0808">Transferase</keyword>
<dbReference type="CDD" id="cd03801">
    <property type="entry name" value="GT4_PimA-like"/>
    <property type="match status" value="1"/>
</dbReference>